<reference evidence="7" key="1">
    <citation type="journal article" date="2015" name="ISME J.">
        <title>Draft Genome Sequence of Streptomyces incarnatus NRRL8089, which Produces the Nucleoside Antibiotic Sinefungin.</title>
        <authorList>
            <person name="Oshima K."/>
            <person name="Hattori M."/>
            <person name="Shimizu H."/>
            <person name="Fukuda K."/>
            <person name="Nemoto M."/>
            <person name="Inagaki K."/>
            <person name="Tamura T."/>
        </authorList>
    </citation>
    <scope>NUCLEOTIDE SEQUENCE</scope>
    <source>
        <strain evidence="7">FACHB-1375</strain>
    </source>
</reference>
<dbReference type="InterPro" id="IPR036097">
    <property type="entry name" value="HisK_dim/P_sf"/>
</dbReference>
<keyword evidence="4 7" id="KW-0418">Kinase</keyword>
<evidence type="ECO:0000256" key="1">
    <source>
        <dbReference type="ARBA" id="ARBA00000085"/>
    </source>
</evidence>
<evidence type="ECO:0000256" key="5">
    <source>
        <dbReference type="ARBA" id="ARBA00023012"/>
    </source>
</evidence>
<comment type="catalytic activity">
    <reaction evidence="1">
        <text>ATP + protein L-histidine = ADP + protein N-phospho-L-histidine.</text>
        <dbReference type="EC" id="2.7.13.3"/>
    </reaction>
</comment>
<protein>
    <recommendedName>
        <fullName evidence="2">histidine kinase</fullName>
        <ecNumber evidence="2">2.7.13.3</ecNumber>
    </recommendedName>
</protein>
<dbReference type="InterPro" id="IPR003018">
    <property type="entry name" value="GAF"/>
</dbReference>
<dbReference type="Proteomes" id="UP000641646">
    <property type="component" value="Unassembled WGS sequence"/>
</dbReference>
<dbReference type="InterPro" id="IPR005467">
    <property type="entry name" value="His_kinase_dom"/>
</dbReference>
<dbReference type="Gene3D" id="1.10.287.130">
    <property type="match status" value="1"/>
</dbReference>
<dbReference type="GO" id="GO:0000155">
    <property type="term" value="F:phosphorelay sensor kinase activity"/>
    <property type="evidence" value="ECO:0007669"/>
    <property type="project" value="InterPro"/>
</dbReference>
<organism evidence="7 8">
    <name type="scientific">Aerosakkonema funiforme FACHB-1375</name>
    <dbReference type="NCBI Taxonomy" id="2949571"/>
    <lineage>
        <taxon>Bacteria</taxon>
        <taxon>Bacillati</taxon>
        <taxon>Cyanobacteriota</taxon>
        <taxon>Cyanophyceae</taxon>
        <taxon>Oscillatoriophycideae</taxon>
        <taxon>Aerosakkonematales</taxon>
        <taxon>Aerosakkonemataceae</taxon>
        <taxon>Aerosakkonema</taxon>
    </lineage>
</organism>
<feature type="domain" description="Histidine kinase" evidence="6">
    <location>
        <begin position="375"/>
        <end position="628"/>
    </location>
</feature>
<evidence type="ECO:0000313" key="7">
    <source>
        <dbReference type="EMBL" id="MBD2185915.1"/>
    </source>
</evidence>
<dbReference type="SUPFAM" id="SSF55874">
    <property type="entry name" value="ATPase domain of HSP90 chaperone/DNA topoisomerase II/histidine kinase"/>
    <property type="match status" value="1"/>
</dbReference>
<evidence type="ECO:0000256" key="3">
    <source>
        <dbReference type="ARBA" id="ARBA00022553"/>
    </source>
</evidence>
<dbReference type="Pfam" id="PF01590">
    <property type="entry name" value="GAF"/>
    <property type="match status" value="1"/>
</dbReference>
<proteinExistence type="predicted"/>
<comment type="caution">
    <text evidence="7">The sequence shown here is derived from an EMBL/GenBank/DDBJ whole genome shotgun (WGS) entry which is preliminary data.</text>
</comment>
<dbReference type="InterPro" id="IPR003594">
    <property type="entry name" value="HATPase_dom"/>
</dbReference>
<dbReference type="Gene3D" id="3.30.565.10">
    <property type="entry name" value="Histidine kinase-like ATPase, C-terminal domain"/>
    <property type="match status" value="1"/>
</dbReference>
<gene>
    <name evidence="7" type="ORF">H6G03_33465</name>
</gene>
<dbReference type="EMBL" id="JACJPW010000151">
    <property type="protein sequence ID" value="MBD2185915.1"/>
    <property type="molecule type" value="Genomic_DNA"/>
</dbReference>
<dbReference type="RefSeq" id="WP_190474707.1">
    <property type="nucleotide sequence ID" value="NZ_JACJPW010000151.1"/>
</dbReference>
<evidence type="ECO:0000256" key="2">
    <source>
        <dbReference type="ARBA" id="ARBA00012438"/>
    </source>
</evidence>
<dbReference type="Gene3D" id="3.30.450.40">
    <property type="match status" value="1"/>
</dbReference>
<dbReference type="InterPro" id="IPR003661">
    <property type="entry name" value="HisK_dim/P_dom"/>
</dbReference>
<evidence type="ECO:0000256" key="4">
    <source>
        <dbReference type="ARBA" id="ARBA00022777"/>
    </source>
</evidence>
<dbReference type="EC" id="2.7.13.3" evidence="2"/>
<evidence type="ECO:0000313" key="8">
    <source>
        <dbReference type="Proteomes" id="UP000641646"/>
    </source>
</evidence>
<accession>A0A926ZKG1</accession>
<dbReference type="PRINTS" id="PR00344">
    <property type="entry name" value="BCTRLSENSOR"/>
</dbReference>
<dbReference type="InterPro" id="IPR036890">
    <property type="entry name" value="HATPase_C_sf"/>
</dbReference>
<dbReference type="SMART" id="SM00065">
    <property type="entry name" value="GAF"/>
    <property type="match status" value="2"/>
</dbReference>
<keyword evidence="5" id="KW-0902">Two-component regulatory system</keyword>
<dbReference type="PROSITE" id="PS50109">
    <property type="entry name" value="HIS_KIN"/>
    <property type="match status" value="1"/>
</dbReference>
<reference evidence="7" key="2">
    <citation type="submission" date="2020-08" db="EMBL/GenBank/DDBJ databases">
        <authorList>
            <person name="Chen M."/>
            <person name="Teng W."/>
            <person name="Zhao L."/>
            <person name="Hu C."/>
            <person name="Zhou Y."/>
            <person name="Han B."/>
            <person name="Song L."/>
            <person name="Shu W."/>
        </authorList>
    </citation>
    <scope>NUCLEOTIDE SEQUENCE</scope>
    <source>
        <strain evidence="7">FACHB-1375</strain>
    </source>
</reference>
<keyword evidence="8" id="KW-1185">Reference proteome</keyword>
<dbReference type="Pfam" id="PF02518">
    <property type="entry name" value="HATPase_c"/>
    <property type="match status" value="1"/>
</dbReference>
<name>A0A926ZKG1_9CYAN</name>
<dbReference type="SUPFAM" id="SSF55781">
    <property type="entry name" value="GAF domain-like"/>
    <property type="match status" value="2"/>
</dbReference>
<dbReference type="SMART" id="SM00387">
    <property type="entry name" value="HATPase_c"/>
    <property type="match status" value="1"/>
</dbReference>
<dbReference type="PANTHER" id="PTHR43065:SF50">
    <property type="entry name" value="HISTIDINE KINASE"/>
    <property type="match status" value="1"/>
</dbReference>
<dbReference type="InterPro" id="IPR029016">
    <property type="entry name" value="GAF-like_dom_sf"/>
</dbReference>
<dbReference type="AlphaFoldDB" id="A0A926ZKG1"/>
<dbReference type="InterPro" id="IPR004358">
    <property type="entry name" value="Sig_transdc_His_kin-like_C"/>
</dbReference>
<keyword evidence="3" id="KW-0597">Phosphoprotein</keyword>
<evidence type="ECO:0000259" key="6">
    <source>
        <dbReference type="PROSITE" id="PS50109"/>
    </source>
</evidence>
<dbReference type="PANTHER" id="PTHR43065">
    <property type="entry name" value="SENSOR HISTIDINE KINASE"/>
    <property type="match status" value="1"/>
</dbReference>
<sequence length="633" mass="71266">MHPQRECDIQAAPTHLITLGAEVAATLSKDGSLSEVLQICSEIIAHYLKTTNVCIWTFDQKSNTLTRVAFGGKDIYTASLPKTIFCQEDYLENLKARLLPCNFRNTPFSSRLYTLVVENNLVGAIILFGKEYFTEIEDIVLGWIANNIGLAMERFLAREKQQNRGETLLLKLASKLRHCLDFNSILEIAVKEVRDLLQIDRCHFLWYFPYCQNPRITITHEAQDSNLSSLLGDFSAERINTLFDKIRNLEIIRIDAVRESSLDLETQEMSIDLGITSLLLIPLKTHSGQFGAIACSHCNGSRYWSDSEVELLQAVCDQVALAIDQSEFYAQTRASALAAQAQAQQLTQALHKLQHTQSQLVQQEKMSSLGQMVAGIAHEINNPVNFINGNLIHAKEYIEDLLELLHLYQEHYPNPARQIQDKIEDIDLEFLLEDLPKLLSSMRIGADRIRLIVLSLRNFSRLDEAEMKPVDIHEGIDNTLMILESRLKGSGKNRSIKVIKDYGNLPKIECYAGQLNQVFMNVLANAIDALSEAEEKFQIQNMQIHIVTKMLDSDSLIIRIKDNGAGMTEEVKKRLFDPFFTTKPVGKGTGLGLSISYKIVVEKHGGTIECLSEPGKGSEFIIQIPVRAIASFN</sequence>
<dbReference type="SUPFAM" id="SSF47384">
    <property type="entry name" value="Homodimeric domain of signal transducing histidine kinase"/>
    <property type="match status" value="1"/>
</dbReference>
<keyword evidence="4 7" id="KW-0808">Transferase</keyword>
<dbReference type="CDD" id="cd00082">
    <property type="entry name" value="HisKA"/>
    <property type="match status" value="1"/>
</dbReference>